<protein>
    <submittedName>
        <fullName evidence="1">Uncharacterized protein</fullName>
    </submittedName>
</protein>
<proteinExistence type="predicted"/>
<accession>A0A6G1LF45</accession>
<sequence>MYVRKSIFTKDMPRACRARGGAKCTRFTCSRGPVRPGIQDMPTRTRMAWSLELCLRRWNIATTLSDMATDSLRAIAYRALQIEETCCVSRQFLSSRGKSRCVGAWILDRGVSLMGLSYFEWQMRICSNNHAINSSQAKVARFGAPATVGQLEA</sequence>
<evidence type="ECO:0000313" key="2">
    <source>
        <dbReference type="Proteomes" id="UP000799436"/>
    </source>
</evidence>
<dbReference type="Proteomes" id="UP000799436">
    <property type="component" value="Unassembled WGS sequence"/>
</dbReference>
<reference evidence="1" key="1">
    <citation type="journal article" date="2020" name="Stud. Mycol.">
        <title>101 Dothideomycetes genomes: a test case for predicting lifestyles and emergence of pathogens.</title>
        <authorList>
            <person name="Haridas S."/>
            <person name="Albert R."/>
            <person name="Binder M."/>
            <person name="Bloem J."/>
            <person name="Labutti K."/>
            <person name="Salamov A."/>
            <person name="Andreopoulos B."/>
            <person name="Baker S."/>
            <person name="Barry K."/>
            <person name="Bills G."/>
            <person name="Bluhm B."/>
            <person name="Cannon C."/>
            <person name="Castanera R."/>
            <person name="Culley D."/>
            <person name="Daum C."/>
            <person name="Ezra D."/>
            <person name="Gonzalez J."/>
            <person name="Henrissat B."/>
            <person name="Kuo A."/>
            <person name="Liang C."/>
            <person name="Lipzen A."/>
            <person name="Lutzoni F."/>
            <person name="Magnuson J."/>
            <person name="Mondo S."/>
            <person name="Nolan M."/>
            <person name="Ohm R."/>
            <person name="Pangilinan J."/>
            <person name="Park H.-J."/>
            <person name="Ramirez L."/>
            <person name="Alfaro M."/>
            <person name="Sun H."/>
            <person name="Tritt A."/>
            <person name="Yoshinaga Y."/>
            <person name="Zwiers L.-H."/>
            <person name="Turgeon B."/>
            <person name="Goodwin S."/>
            <person name="Spatafora J."/>
            <person name="Crous P."/>
            <person name="Grigoriev I."/>
        </authorList>
    </citation>
    <scope>NUCLEOTIDE SEQUENCE</scope>
    <source>
        <strain evidence="1">CBS 116005</strain>
    </source>
</reference>
<gene>
    <name evidence="1" type="ORF">EJ03DRAFT_55538</name>
</gene>
<organism evidence="1 2">
    <name type="scientific">Teratosphaeria nubilosa</name>
    <dbReference type="NCBI Taxonomy" id="161662"/>
    <lineage>
        <taxon>Eukaryota</taxon>
        <taxon>Fungi</taxon>
        <taxon>Dikarya</taxon>
        <taxon>Ascomycota</taxon>
        <taxon>Pezizomycotina</taxon>
        <taxon>Dothideomycetes</taxon>
        <taxon>Dothideomycetidae</taxon>
        <taxon>Mycosphaerellales</taxon>
        <taxon>Teratosphaeriaceae</taxon>
        <taxon>Teratosphaeria</taxon>
    </lineage>
</organism>
<evidence type="ECO:0000313" key="1">
    <source>
        <dbReference type="EMBL" id="KAF2770784.1"/>
    </source>
</evidence>
<dbReference type="EMBL" id="ML995823">
    <property type="protein sequence ID" value="KAF2770784.1"/>
    <property type="molecule type" value="Genomic_DNA"/>
</dbReference>
<keyword evidence="2" id="KW-1185">Reference proteome</keyword>
<dbReference type="AlphaFoldDB" id="A0A6G1LF45"/>
<name>A0A6G1LF45_9PEZI</name>